<protein>
    <recommendedName>
        <fullName evidence="1">RNA helicase</fullName>
        <ecNumber evidence="1">3.6.4.13</ecNumber>
    </recommendedName>
</protein>
<dbReference type="GO" id="GO:0005524">
    <property type="term" value="F:ATP binding"/>
    <property type="evidence" value="ECO:0007669"/>
    <property type="project" value="UniProtKB-KW"/>
</dbReference>
<evidence type="ECO:0000313" key="13">
    <source>
        <dbReference type="Proteomes" id="UP000182740"/>
    </source>
</evidence>
<feature type="domain" description="DEAD-box RNA helicase Q" evidence="11">
    <location>
        <begin position="96"/>
        <end position="124"/>
    </location>
</feature>
<dbReference type="PANTHER" id="PTHR47963">
    <property type="entry name" value="DEAD-BOX ATP-DEPENDENT RNA HELICASE 47, MITOCHONDRIAL"/>
    <property type="match status" value="1"/>
</dbReference>
<feature type="region of interest" description="Disordered" evidence="8">
    <location>
        <begin position="494"/>
        <end position="617"/>
    </location>
</feature>
<dbReference type="GO" id="GO:0009409">
    <property type="term" value="P:response to cold"/>
    <property type="evidence" value="ECO:0007669"/>
    <property type="project" value="TreeGrafter"/>
</dbReference>
<organism evidence="12 13">
    <name type="scientific">Amycolatopsis australiensis</name>
    <dbReference type="NCBI Taxonomy" id="546364"/>
    <lineage>
        <taxon>Bacteria</taxon>
        <taxon>Bacillati</taxon>
        <taxon>Actinomycetota</taxon>
        <taxon>Actinomycetes</taxon>
        <taxon>Pseudonocardiales</taxon>
        <taxon>Pseudonocardiaceae</taxon>
        <taxon>Amycolatopsis</taxon>
    </lineage>
</organism>
<evidence type="ECO:0000259" key="9">
    <source>
        <dbReference type="PROSITE" id="PS51192"/>
    </source>
</evidence>
<dbReference type="PROSITE" id="PS00039">
    <property type="entry name" value="DEAD_ATP_HELICASE"/>
    <property type="match status" value="1"/>
</dbReference>
<dbReference type="InterPro" id="IPR000629">
    <property type="entry name" value="RNA-helicase_DEAD-box_CS"/>
</dbReference>
<dbReference type="CDD" id="cd18787">
    <property type="entry name" value="SF2_C_DEAD"/>
    <property type="match status" value="1"/>
</dbReference>
<accession>A0A1K1T7U6</accession>
<dbReference type="PROSITE" id="PS51194">
    <property type="entry name" value="HELICASE_CTER"/>
    <property type="match status" value="1"/>
</dbReference>
<keyword evidence="13" id="KW-1185">Reference proteome</keyword>
<dbReference type="InterPro" id="IPR044742">
    <property type="entry name" value="DEAD/DEAH_RhlB"/>
</dbReference>
<evidence type="ECO:0000256" key="7">
    <source>
        <dbReference type="RuleBase" id="RU000492"/>
    </source>
</evidence>
<evidence type="ECO:0000256" key="6">
    <source>
        <dbReference type="PROSITE-ProRule" id="PRU00552"/>
    </source>
</evidence>
<reference evidence="13" key="1">
    <citation type="submission" date="2016-11" db="EMBL/GenBank/DDBJ databases">
        <authorList>
            <person name="Varghese N."/>
            <person name="Submissions S."/>
        </authorList>
    </citation>
    <scope>NUCLEOTIDE SEQUENCE [LARGE SCALE GENOMIC DNA]</scope>
    <source>
        <strain evidence="13">DSM 44671</strain>
    </source>
</reference>
<feature type="domain" description="Helicase ATP-binding" evidence="9">
    <location>
        <begin position="127"/>
        <end position="298"/>
    </location>
</feature>
<dbReference type="InterPro" id="IPR014014">
    <property type="entry name" value="RNA_helicase_DEAD_Q_motif"/>
</dbReference>
<dbReference type="PANTHER" id="PTHR47963:SF8">
    <property type="entry name" value="ATP-DEPENDENT RNA HELICASE DEAD"/>
    <property type="match status" value="1"/>
</dbReference>
<feature type="compositionally biased region" description="Basic and acidic residues" evidence="8">
    <location>
        <begin position="586"/>
        <end position="597"/>
    </location>
</feature>
<evidence type="ECO:0000256" key="4">
    <source>
        <dbReference type="ARBA" id="ARBA00022806"/>
    </source>
</evidence>
<dbReference type="InterPro" id="IPR027417">
    <property type="entry name" value="P-loop_NTPase"/>
</dbReference>
<evidence type="ECO:0000259" key="11">
    <source>
        <dbReference type="PROSITE" id="PS51195"/>
    </source>
</evidence>
<dbReference type="STRING" id="546364.SAMN04489730_8708"/>
<evidence type="ECO:0000256" key="5">
    <source>
        <dbReference type="ARBA" id="ARBA00022840"/>
    </source>
</evidence>
<feature type="short sequence motif" description="Q motif" evidence="6">
    <location>
        <begin position="96"/>
        <end position="124"/>
    </location>
</feature>
<comment type="similarity">
    <text evidence="7">Belongs to the DEAD box helicase family.</text>
</comment>
<dbReference type="CDD" id="cd00268">
    <property type="entry name" value="DEADc"/>
    <property type="match status" value="1"/>
</dbReference>
<evidence type="ECO:0000256" key="3">
    <source>
        <dbReference type="ARBA" id="ARBA00022801"/>
    </source>
</evidence>
<evidence type="ECO:0000313" key="12">
    <source>
        <dbReference type="EMBL" id="SFW92558.1"/>
    </source>
</evidence>
<dbReference type="InterPro" id="IPR001650">
    <property type="entry name" value="Helicase_C-like"/>
</dbReference>
<feature type="compositionally biased region" description="Basic residues" evidence="8">
    <location>
        <begin position="528"/>
        <end position="539"/>
    </location>
</feature>
<evidence type="ECO:0000256" key="2">
    <source>
        <dbReference type="ARBA" id="ARBA00022741"/>
    </source>
</evidence>
<dbReference type="GO" id="GO:0005829">
    <property type="term" value="C:cytosol"/>
    <property type="evidence" value="ECO:0007669"/>
    <property type="project" value="TreeGrafter"/>
</dbReference>
<dbReference type="InterPro" id="IPR050547">
    <property type="entry name" value="DEAD_box_RNA_helicases"/>
</dbReference>
<dbReference type="Gene3D" id="3.40.50.300">
    <property type="entry name" value="P-loop containing nucleotide triphosphate hydrolases"/>
    <property type="match status" value="2"/>
</dbReference>
<evidence type="ECO:0000259" key="10">
    <source>
        <dbReference type="PROSITE" id="PS51194"/>
    </source>
</evidence>
<dbReference type="InterPro" id="IPR014001">
    <property type="entry name" value="Helicase_ATP-bd"/>
</dbReference>
<dbReference type="InterPro" id="IPR011545">
    <property type="entry name" value="DEAD/DEAH_box_helicase_dom"/>
</dbReference>
<dbReference type="GO" id="GO:0003724">
    <property type="term" value="F:RNA helicase activity"/>
    <property type="evidence" value="ECO:0007669"/>
    <property type="project" value="UniProtKB-EC"/>
</dbReference>
<dbReference type="Pfam" id="PF00270">
    <property type="entry name" value="DEAD"/>
    <property type="match status" value="1"/>
</dbReference>
<proteinExistence type="inferred from homology"/>
<gene>
    <name evidence="12" type="ORF">SAMN04489730_8708</name>
</gene>
<dbReference type="PROSITE" id="PS51192">
    <property type="entry name" value="HELICASE_ATP_BIND_1"/>
    <property type="match status" value="1"/>
</dbReference>
<dbReference type="Pfam" id="PF00271">
    <property type="entry name" value="Helicase_C"/>
    <property type="match status" value="1"/>
</dbReference>
<dbReference type="SMART" id="SM00487">
    <property type="entry name" value="DEXDc"/>
    <property type="match status" value="1"/>
</dbReference>
<dbReference type="AlphaFoldDB" id="A0A1K1T7U6"/>
<evidence type="ECO:0000256" key="1">
    <source>
        <dbReference type="ARBA" id="ARBA00012552"/>
    </source>
</evidence>
<dbReference type="PROSITE" id="PS51195">
    <property type="entry name" value="Q_MOTIF"/>
    <property type="match status" value="1"/>
</dbReference>
<name>A0A1K1T7U6_9PSEU</name>
<feature type="compositionally biased region" description="Low complexity" evidence="8">
    <location>
        <begin position="540"/>
        <end position="564"/>
    </location>
</feature>
<dbReference type="GO" id="GO:0016787">
    <property type="term" value="F:hydrolase activity"/>
    <property type="evidence" value="ECO:0007669"/>
    <property type="project" value="UniProtKB-KW"/>
</dbReference>
<dbReference type="GO" id="GO:0033592">
    <property type="term" value="F:RNA strand annealing activity"/>
    <property type="evidence" value="ECO:0007669"/>
    <property type="project" value="TreeGrafter"/>
</dbReference>
<keyword evidence="5 7" id="KW-0067">ATP-binding</keyword>
<feature type="domain" description="Helicase C-terminal" evidence="10">
    <location>
        <begin position="326"/>
        <end position="472"/>
    </location>
</feature>
<keyword evidence="2 7" id="KW-0547">Nucleotide-binding</keyword>
<keyword evidence="3 7" id="KW-0378">Hydrolase</keyword>
<evidence type="ECO:0000256" key="8">
    <source>
        <dbReference type="SAM" id="MobiDB-lite"/>
    </source>
</evidence>
<dbReference type="GO" id="GO:0005840">
    <property type="term" value="C:ribosome"/>
    <property type="evidence" value="ECO:0007669"/>
    <property type="project" value="TreeGrafter"/>
</dbReference>
<dbReference type="EMBL" id="FPJG01000006">
    <property type="protein sequence ID" value="SFW92558.1"/>
    <property type="molecule type" value="Genomic_DNA"/>
</dbReference>
<dbReference type="SUPFAM" id="SSF52540">
    <property type="entry name" value="P-loop containing nucleoside triphosphate hydrolases"/>
    <property type="match status" value="1"/>
</dbReference>
<dbReference type="EC" id="3.6.4.13" evidence="1"/>
<sequence length="617" mass="66859">MPTYCNVRARLFRQSRGGPVPRFQISARDQGLLPVECRADPRLCALVTREAITLTAEIPTTEQTPAVALEHSETGPAALDMSHPLQAGVEVEPEAPTFASFGVKPEIVKALGDAGIERTFAIQALTLPLAMAGDDLIGQARTGMGKTLGFGVPLLHRVQVPGDGTPQVLVVVPTRELCIQVANDLKGAGKYLGIRTLAIYGGRPYEPQIEALRKGVDVVIGTPGRLLDLAEQQHLVLGKVRGLVLDEADEMLDLGFLPDIERILRMVPDERQTMLFSATMPGPIITLARTFLRQPTHIRAEENDASAIHERTTQFVYRAHSMDKPEVIARVLQAEGRGLTMIFSRTKRTAQKVADDLVERGFAAAAVHGDLGQGAREQALRAFRSGKVDVLVATDVAARGIDIDDVTHVINYQCPDDEKTYVHRIGRTGRAGRTGVAVTLVDWDEEPRWKLISDTLGLDKPEPVETYSSSKHLYEDLGIPEGTTGRLPLANRTRAGLAAEEEEDLGGKKRGRGRGRSGEPASEDTPRKRTRAPRKRTRGGARAAEAVEAADNAAASSEEAPAAEARTRTRRRTRSGSAPEATGPAAEKEAGENAERPARRRRRRRPAATSDTPASAD</sequence>
<dbReference type="SMART" id="SM00490">
    <property type="entry name" value="HELICc"/>
    <property type="match status" value="1"/>
</dbReference>
<keyword evidence="4 7" id="KW-0347">Helicase</keyword>
<dbReference type="Proteomes" id="UP000182740">
    <property type="component" value="Unassembled WGS sequence"/>
</dbReference>